<proteinExistence type="predicted"/>
<dbReference type="Proteomes" id="UP000044071">
    <property type="component" value="Unassembled WGS sequence"/>
</dbReference>
<keyword evidence="2" id="KW-1185">Reference proteome</keyword>
<sequence length="61" mass="7047">MINLFLSMFNIALKVMSLFFSFSIDVDILDPPTTVPQVKYRTKIEQFLRGLVLTAHRVPFS</sequence>
<evidence type="ECO:0000313" key="2">
    <source>
        <dbReference type="Proteomes" id="UP000044071"/>
    </source>
</evidence>
<protein>
    <submittedName>
        <fullName evidence="1">Uncharacterized protein</fullName>
    </submittedName>
</protein>
<name>A0A078L005_9GAMM</name>
<dbReference type="AlphaFoldDB" id="A0A078L005"/>
<organism evidence="1 2">
    <name type="scientific">Legionella massiliensis</name>
    <dbReference type="NCBI Taxonomy" id="1034943"/>
    <lineage>
        <taxon>Bacteria</taxon>
        <taxon>Pseudomonadati</taxon>
        <taxon>Pseudomonadota</taxon>
        <taxon>Gammaproteobacteria</taxon>
        <taxon>Legionellales</taxon>
        <taxon>Legionellaceae</taxon>
        <taxon>Legionella</taxon>
    </lineage>
</organism>
<dbReference type="EMBL" id="CCSB01000003">
    <property type="protein sequence ID" value="CDZ78446.1"/>
    <property type="molecule type" value="Genomic_DNA"/>
</dbReference>
<gene>
    <name evidence="1" type="ORF">BN59_02756</name>
</gene>
<evidence type="ECO:0000313" key="1">
    <source>
        <dbReference type="EMBL" id="CDZ78446.1"/>
    </source>
</evidence>
<reference evidence="1 2" key="1">
    <citation type="submission" date="2014-06" db="EMBL/GenBank/DDBJ databases">
        <authorList>
            <person name="Urmite Genomes Urmite Genomes"/>
        </authorList>
    </citation>
    <scope>NUCLEOTIDE SEQUENCE [LARGE SCALE GENOMIC DNA]</scope>
</reference>
<accession>A0A078L005</accession>